<sequence>MPPHRKPRRFLTTASFYDKSGAIADGSPQPSPTASTFFWDAYGQAGAGPMDVVVDRGAESDDDDEYTLTGYGEMSTEDGFMLPPSPTQTIKYRYRAYRPKLARLRKIRSSASKGPLKVKAAGHHSSVRVCPSHLRLWLALCVGRGANGFLVRQQEYIAILNAYLSGTPGKSAKRDFQALIQKYRDSADSGSRDADPYAIPRKGYADRAASSTSVRRTGSGLAYAAR</sequence>
<evidence type="ECO:0000256" key="1">
    <source>
        <dbReference type="SAM" id="MobiDB-lite"/>
    </source>
</evidence>
<gene>
    <name evidence="2" type="ORF">PYCCODRAFT_1523042</name>
</gene>
<dbReference type="OrthoDB" id="2745352at2759"/>
<evidence type="ECO:0000313" key="3">
    <source>
        <dbReference type="Proteomes" id="UP000193067"/>
    </source>
</evidence>
<name>A0A1Y2ID70_TRAC3</name>
<dbReference type="AlphaFoldDB" id="A0A1Y2ID70"/>
<proteinExistence type="predicted"/>
<protein>
    <submittedName>
        <fullName evidence="2">Uncharacterized protein</fullName>
    </submittedName>
</protein>
<keyword evidence="3" id="KW-1185">Reference proteome</keyword>
<feature type="region of interest" description="Disordered" evidence="1">
    <location>
        <begin position="187"/>
        <end position="226"/>
    </location>
</feature>
<accession>A0A1Y2ID70</accession>
<reference evidence="2 3" key="1">
    <citation type="journal article" date="2015" name="Biotechnol. Biofuels">
        <title>Enhanced degradation of softwood versus hardwood by the white-rot fungus Pycnoporus coccineus.</title>
        <authorList>
            <person name="Couturier M."/>
            <person name="Navarro D."/>
            <person name="Chevret D."/>
            <person name="Henrissat B."/>
            <person name="Piumi F."/>
            <person name="Ruiz-Duenas F.J."/>
            <person name="Martinez A.T."/>
            <person name="Grigoriev I.V."/>
            <person name="Riley R."/>
            <person name="Lipzen A."/>
            <person name="Berrin J.G."/>
            <person name="Master E.R."/>
            <person name="Rosso M.N."/>
        </authorList>
    </citation>
    <scope>NUCLEOTIDE SEQUENCE [LARGE SCALE GENOMIC DNA]</scope>
    <source>
        <strain evidence="2 3">BRFM310</strain>
    </source>
</reference>
<evidence type="ECO:0000313" key="2">
    <source>
        <dbReference type="EMBL" id="OSC98412.1"/>
    </source>
</evidence>
<dbReference type="EMBL" id="KZ084138">
    <property type="protein sequence ID" value="OSC98412.1"/>
    <property type="molecule type" value="Genomic_DNA"/>
</dbReference>
<dbReference type="Proteomes" id="UP000193067">
    <property type="component" value="Unassembled WGS sequence"/>
</dbReference>
<organism evidence="2 3">
    <name type="scientific">Trametes coccinea (strain BRFM310)</name>
    <name type="common">Pycnoporus coccineus</name>
    <dbReference type="NCBI Taxonomy" id="1353009"/>
    <lineage>
        <taxon>Eukaryota</taxon>
        <taxon>Fungi</taxon>
        <taxon>Dikarya</taxon>
        <taxon>Basidiomycota</taxon>
        <taxon>Agaricomycotina</taxon>
        <taxon>Agaricomycetes</taxon>
        <taxon>Polyporales</taxon>
        <taxon>Polyporaceae</taxon>
        <taxon>Trametes</taxon>
    </lineage>
</organism>